<feature type="domain" description="Glycoside hydrolase family 2 catalytic" evidence="5">
    <location>
        <begin position="308"/>
        <end position="528"/>
    </location>
</feature>
<dbReference type="InterPro" id="IPR040605">
    <property type="entry name" value="Glyco_hydro2_dom5"/>
</dbReference>
<feature type="domain" description="Glycoside hydrolase family 2 immunoglobulin-like beta-sandwich" evidence="4">
    <location>
        <begin position="205"/>
        <end position="301"/>
    </location>
</feature>
<organism evidence="9 10">
    <name type="scientific">Olivibacter domesticus</name>
    <name type="common">Pseudosphingobacterium domesticum</name>
    <dbReference type="NCBI Taxonomy" id="407022"/>
    <lineage>
        <taxon>Bacteria</taxon>
        <taxon>Pseudomonadati</taxon>
        <taxon>Bacteroidota</taxon>
        <taxon>Sphingobacteriia</taxon>
        <taxon>Sphingobacteriales</taxon>
        <taxon>Sphingobacteriaceae</taxon>
        <taxon>Olivibacter</taxon>
    </lineage>
</organism>
<dbReference type="Gene3D" id="3.20.20.80">
    <property type="entry name" value="Glycosidases"/>
    <property type="match status" value="1"/>
</dbReference>
<dbReference type="InterPro" id="IPR006104">
    <property type="entry name" value="Glyco_hydro_2_N"/>
</dbReference>
<keyword evidence="10" id="KW-1185">Reference proteome</keyword>
<protein>
    <submittedName>
        <fullName evidence="9">Beta-galactosidase</fullName>
    </submittedName>
</protein>
<dbReference type="InterPro" id="IPR006101">
    <property type="entry name" value="Glyco_hydro_2"/>
</dbReference>
<dbReference type="AlphaFoldDB" id="A0A1H7JAG6"/>
<feature type="domain" description="Glycoside hydrolase family 2" evidence="8">
    <location>
        <begin position="705"/>
        <end position="804"/>
    </location>
</feature>
<dbReference type="Gene3D" id="2.60.120.260">
    <property type="entry name" value="Galactose-binding domain-like"/>
    <property type="match status" value="1"/>
</dbReference>
<dbReference type="InterPro" id="IPR013783">
    <property type="entry name" value="Ig-like_fold"/>
</dbReference>
<dbReference type="Pfam" id="PF16355">
    <property type="entry name" value="DUF4982"/>
    <property type="match status" value="1"/>
</dbReference>
<dbReference type="InterPro" id="IPR036156">
    <property type="entry name" value="Beta-gal/glucu_dom_sf"/>
</dbReference>
<evidence type="ECO:0000259" key="7">
    <source>
        <dbReference type="Pfam" id="PF16355"/>
    </source>
</evidence>
<feature type="domain" description="DUF4982" evidence="7">
    <location>
        <begin position="628"/>
        <end position="690"/>
    </location>
</feature>
<dbReference type="Pfam" id="PF18565">
    <property type="entry name" value="Glyco_hydro2_C5"/>
    <property type="match status" value="1"/>
</dbReference>
<evidence type="ECO:0000313" key="9">
    <source>
        <dbReference type="EMBL" id="SEK70295.1"/>
    </source>
</evidence>
<evidence type="ECO:0000256" key="2">
    <source>
        <dbReference type="ARBA" id="ARBA00022801"/>
    </source>
</evidence>
<dbReference type="RefSeq" id="WP_093319084.1">
    <property type="nucleotide sequence ID" value="NZ_FOAF01000001.1"/>
</dbReference>
<dbReference type="InterPro" id="IPR051913">
    <property type="entry name" value="GH2_Domain-Containing"/>
</dbReference>
<evidence type="ECO:0000259" key="8">
    <source>
        <dbReference type="Pfam" id="PF18565"/>
    </source>
</evidence>
<evidence type="ECO:0000313" key="10">
    <source>
        <dbReference type="Proteomes" id="UP000199421"/>
    </source>
</evidence>
<dbReference type="Pfam" id="PF02837">
    <property type="entry name" value="Glyco_hydro_2_N"/>
    <property type="match status" value="1"/>
</dbReference>
<dbReference type="PANTHER" id="PTHR42732">
    <property type="entry name" value="BETA-GALACTOSIDASE"/>
    <property type="match status" value="1"/>
</dbReference>
<dbReference type="SUPFAM" id="SSF51445">
    <property type="entry name" value="(Trans)glycosidases"/>
    <property type="match status" value="1"/>
</dbReference>
<dbReference type="PANTHER" id="PTHR42732:SF1">
    <property type="entry name" value="BETA-MANNOSIDASE"/>
    <property type="match status" value="1"/>
</dbReference>
<dbReference type="EMBL" id="FOAF01000001">
    <property type="protein sequence ID" value="SEK70295.1"/>
    <property type="molecule type" value="Genomic_DNA"/>
</dbReference>
<dbReference type="Pfam" id="PF02836">
    <property type="entry name" value="Glyco_hydro_2_C"/>
    <property type="match status" value="1"/>
</dbReference>
<dbReference type="STRING" id="407022.SAMN05661044_00934"/>
<evidence type="ECO:0000259" key="6">
    <source>
        <dbReference type="Pfam" id="PF02837"/>
    </source>
</evidence>
<dbReference type="SUPFAM" id="SSF49303">
    <property type="entry name" value="beta-Galactosidase/glucuronidase domain"/>
    <property type="match status" value="1"/>
</dbReference>
<gene>
    <name evidence="9" type="ORF">SAMN05661044_00934</name>
</gene>
<dbReference type="InterPro" id="IPR006103">
    <property type="entry name" value="Glyco_hydro_2_cat"/>
</dbReference>
<keyword evidence="3" id="KW-0326">Glycosidase</keyword>
<dbReference type="OrthoDB" id="9801077at2"/>
<accession>A0A1H7JAG6</accession>
<dbReference type="PRINTS" id="PR00132">
    <property type="entry name" value="GLHYDRLASE2"/>
</dbReference>
<dbReference type="SUPFAM" id="SSF49785">
    <property type="entry name" value="Galactose-binding domain-like"/>
    <property type="match status" value="1"/>
</dbReference>
<name>A0A1H7JAG6_OLID1</name>
<dbReference type="Gene3D" id="2.60.40.10">
    <property type="entry name" value="Immunoglobulins"/>
    <property type="match status" value="3"/>
</dbReference>
<dbReference type="GO" id="GO:0004553">
    <property type="term" value="F:hydrolase activity, hydrolyzing O-glycosyl compounds"/>
    <property type="evidence" value="ECO:0007669"/>
    <property type="project" value="InterPro"/>
</dbReference>
<reference evidence="10" key="1">
    <citation type="submission" date="2016-10" db="EMBL/GenBank/DDBJ databases">
        <authorList>
            <person name="Varghese N."/>
            <person name="Submissions S."/>
        </authorList>
    </citation>
    <scope>NUCLEOTIDE SEQUENCE [LARGE SCALE GENOMIC DNA]</scope>
    <source>
        <strain evidence="10">DSM 18733</strain>
    </source>
</reference>
<evidence type="ECO:0000256" key="3">
    <source>
        <dbReference type="ARBA" id="ARBA00023295"/>
    </source>
</evidence>
<evidence type="ECO:0000256" key="1">
    <source>
        <dbReference type="ARBA" id="ARBA00007401"/>
    </source>
</evidence>
<evidence type="ECO:0000259" key="5">
    <source>
        <dbReference type="Pfam" id="PF02836"/>
    </source>
</evidence>
<sequence>MNIRTVFTILCCFYSCFVSAQSRKELMLEEGWRFIKGEQVGAEQPSYDDKAWQDVKVPHDWAITGPFDKEVDKQTVAITQNGETIPTEKTGRTGALPYVGVGWYRTDLPKESFDSRKATLIFDGAMSEATVFVNGKKVGYWPYGYNSFYFDITPYLNKQGGNILAVRLQNTPESSRWYPGAGIYRPVRLLLTNTTAIATWGLAVSTPVVSETYAKINIKAALEEAQHRKLRIKTAILDNQGKVIKNHERDVEMIGRLFEDNIELENPSLWSPESPSLYYARVSIYEGTDLLDVDSVRFGIREVQINAEKGFILNGKARKIKGVCLHHDLGPLGTAINKAALKRQLLIMKEMGADAIRTAHNMPAPWQMDLCDEMGIMVMAESFDEWKAAKCKNGYNRFFEDWAERDLINLIRLHRNHPSIIMWSIGNEVPEQSIAGGNRIAKRLQDICHREDPTRPVTCGMDRVDNAIASGFAAILDVPGLNYRTQKYELAYDKLPQGFILGSETASTVSSRGVYKLPVEVLKQKTYSDGQSSSYDLESCSWSNLPEDDWQLQDDKPWVIGEFVWTGFDYLGEPTPYDEYWPARSSYFGICDLAGLPKDRYYLYRSKWNKVTHTLHLLPHWNWEGHEGDTIPVYCYTDYPSAELFVNGISQGKIKKNRDSKLDRYRLRWNNVVYQPGTLRVVAYDENGTVAEERQIHTAGKPVGLRLTADREELVANGNDLSFVTVEVVDKDGNLCPQANLPLTFKAKGAGAFKAVCNGDPTSLELFHEPMMKTFNGKLVVIIQADKKAGIVHLNIEGKGIKSKGMALAVK</sequence>
<dbReference type="GO" id="GO:0005975">
    <property type="term" value="P:carbohydrate metabolic process"/>
    <property type="evidence" value="ECO:0007669"/>
    <property type="project" value="InterPro"/>
</dbReference>
<feature type="domain" description="Glycosyl hydrolases family 2 sugar binding" evidence="6">
    <location>
        <begin position="48"/>
        <end position="190"/>
    </location>
</feature>
<dbReference type="Proteomes" id="UP000199421">
    <property type="component" value="Unassembled WGS sequence"/>
</dbReference>
<dbReference type="InterPro" id="IPR017853">
    <property type="entry name" value="GH"/>
</dbReference>
<keyword evidence="2" id="KW-0378">Hydrolase</keyword>
<dbReference type="InterPro" id="IPR006102">
    <property type="entry name" value="Ig-like_GH2"/>
</dbReference>
<comment type="similarity">
    <text evidence="1">Belongs to the glycosyl hydrolase 2 family.</text>
</comment>
<dbReference type="InterPro" id="IPR032311">
    <property type="entry name" value="DUF4982"/>
</dbReference>
<evidence type="ECO:0000259" key="4">
    <source>
        <dbReference type="Pfam" id="PF00703"/>
    </source>
</evidence>
<proteinExistence type="inferred from homology"/>
<dbReference type="InterPro" id="IPR008979">
    <property type="entry name" value="Galactose-bd-like_sf"/>
</dbReference>
<dbReference type="Pfam" id="PF00703">
    <property type="entry name" value="Glyco_hydro_2"/>
    <property type="match status" value="1"/>
</dbReference>